<gene>
    <name evidence="3" type="ORF">GCM10022222_82390</name>
</gene>
<evidence type="ECO:0000256" key="1">
    <source>
        <dbReference type="ARBA" id="ARBA00022527"/>
    </source>
</evidence>
<reference evidence="4" key="1">
    <citation type="journal article" date="2019" name="Int. J. Syst. Evol. Microbiol.">
        <title>The Global Catalogue of Microorganisms (GCM) 10K type strain sequencing project: providing services to taxonomists for standard genome sequencing and annotation.</title>
        <authorList>
            <consortium name="The Broad Institute Genomics Platform"/>
            <consortium name="The Broad Institute Genome Sequencing Center for Infectious Disease"/>
            <person name="Wu L."/>
            <person name="Ma J."/>
        </authorList>
    </citation>
    <scope>NUCLEOTIDE SEQUENCE [LARGE SCALE GENOMIC DNA]</scope>
    <source>
        <strain evidence="4">JCM 16898</strain>
    </source>
</reference>
<evidence type="ECO:0000259" key="2">
    <source>
        <dbReference type="Pfam" id="PF13581"/>
    </source>
</evidence>
<proteinExistence type="predicted"/>
<name>A0ABP6YK57_9PSEU</name>
<keyword evidence="1" id="KW-0723">Serine/threonine-protein kinase</keyword>
<dbReference type="PANTHER" id="PTHR35526">
    <property type="entry name" value="ANTI-SIGMA-F FACTOR RSBW-RELATED"/>
    <property type="match status" value="1"/>
</dbReference>
<dbReference type="Proteomes" id="UP001500689">
    <property type="component" value="Unassembled WGS sequence"/>
</dbReference>
<dbReference type="SUPFAM" id="SSF55874">
    <property type="entry name" value="ATPase domain of HSP90 chaperone/DNA topoisomerase II/histidine kinase"/>
    <property type="match status" value="1"/>
</dbReference>
<keyword evidence="3" id="KW-0067">ATP-binding</keyword>
<dbReference type="InterPro" id="IPR036890">
    <property type="entry name" value="HATPase_C_sf"/>
</dbReference>
<dbReference type="InterPro" id="IPR050267">
    <property type="entry name" value="Anti-sigma-factor_SerPK"/>
</dbReference>
<organism evidence="3 4">
    <name type="scientific">Amycolatopsis ultiminotia</name>
    <dbReference type="NCBI Taxonomy" id="543629"/>
    <lineage>
        <taxon>Bacteria</taxon>
        <taxon>Bacillati</taxon>
        <taxon>Actinomycetota</taxon>
        <taxon>Actinomycetes</taxon>
        <taxon>Pseudonocardiales</taxon>
        <taxon>Pseudonocardiaceae</taxon>
        <taxon>Amycolatopsis</taxon>
    </lineage>
</organism>
<dbReference type="CDD" id="cd16936">
    <property type="entry name" value="HATPase_RsbW-like"/>
    <property type="match status" value="1"/>
</dbReference>
<accession>A0ABP6YK57</accession>
<dbReference type="EMBL" id="BAAAZN010000031">
    <property type="protein sequence ID" value="GAA3585340.1"/>
    <property type="molecule type" value="Genomic_DNA"/>
</dbReference>
<keyword evidence="1" id="KW-0808">Transferase</keyword>
<keyword evidence="4" id="KW-1185">Reference proteome</keyword>
<evidence type="ECO:0000313" key="4">
    <source>
        <dbReference type="Proteomes" id="UP001500689"/>
    </source>
</evidence>
<evidence type="ECO:0000313" key="3">
    <source>
        <dbReference type="EMBL" id="GAA3585340.1"/>
    </source>
</evidence>
<dbReference type="Gene3D" id="3.30.565.10">
    <property type="entry name" value="Histidine kinase-like ATPase, C-terminal domain"/>
    <property type="match status" value="1"/>
</dbReference>
<keyword evidence="1" id="KW-0418">Kinase</keyword>
<dbReference type="Pfam" id="PF13581">
    <property type="entry name" value="HATPase_c_2"/>
    <property type="match status" value="1"/>
</dbReference>
<dbReference type="GO" id="GO:0005524">
    <property type="term" value="F:ATP binding"/>
    <property type="evidence" value="ECO:0007669"/>
    <property type="project" value="UniProtKB-KW"/>
</dbReference>
<feature type="domain" description="Histidine kinase/HSP90-like ATPase" evidence="2">
    <location>
        <begin position="6"/>
        <end position="108"/>
    </location>
</feature>
<comment type="caution">
    <text evidence="3">The sequence shown here is derived from an EMBL/GenBank/DDBJ whole genome shotgun (WGS) entry which is preliminary data.</text>
</comment>
<dbReference type="RefSeq" id="WP_344868969.1">
    <property type="nucleotide sequence ID" value="NZ_BAAAZN010000031.1"/>
</dbReference>
<keyword evidence="3" id="KW-0547">Nucleotide-binding</keyword>
<dbReference type="PANTHER" id="PTHR35526:SF3">
    <property type="entry name" value="ANTI-SIGMA-F FACTOR RSBW"/>
    <property type="match status" value="1"/>
</dbReference>
<protein>
    <submittedName>
        <fullName evidence="3">ATP-binding protein</fullName>
    </submittedName>
</protein>
<sequence length="112" mass="12328">MTAPAVARHQVRTALAALELDERLRDDVLLATSELVTNAVEHGERPDRLELRLTTEELVVSVFDTGSKIPRLREPLPAAARSRGLQLVRALSLRWGYDPADGGKCVWAAFAL</sequence>
<dbReference type="InterPro" id="IPR003594">
    <property type="entry name" value="HATPase_dom"/>
</dbReference>